<keyword evidence="1" id="KW-0175">Coiled coil</keyword>
<protein>
    <recommendedName>
        <fullName evidence="5">DUF5105 domain-containing protein</fullName>
    </recommendedName>
</protein>
<keyword evidence="4" id="KW-1185">Reference proteome</keyword>
<comment type="caution">
    <text evidence="3">The sequence shown here is derived from an EMBL/GenBank/DDBJ whole genome shotgun (WGS) entry which is preliminary data.</text>
</comment>
<dbReference type="Proteomes" id="UP000721415">
    <property type="component" value="Unassembled WGS sequence"/>
</dbReference>
<evidence type="ECO:0008006" key="5">
    <source>
        <dbReference type="Google" id="ProtNLM"/>
    </source>
</evidence>
<sequence>MKLLLLLTSFLTLAACSPKAQDVLETTVTETTESSSLPEQNSEEEMLFEVSVDSTDPEKAYETIYLHYSEKLANKADLLSEELLEDSQSQNEDHQNLEKVYQEKTDELAKIMAEASQAFSQVSIEDTDSGLANAEKWTDKLNEKSEHAIAQLESTYNNLTSEN</sequence>
<keyword evidence="2" id="KW-0732">Signal</keyword>
<organism evidence="3 4">
    <name type="scientific">Facklamia lactis</name>
    <dbReference type="NCBI Taxonomy" id="2749967"/>
    <lineage>
        <taxon>Bacteria</taxon>
        <taxon>Bacillati</taxon>
        <taxon>Bacillota</taxon>
        <taxon>Bacilli</taxon>
        <taxon>Lactobacillales</taxon>
        <taxon>Aerococcaceae</taxon>
        <taxon>Facklamia</taxon>
    </lineage>
</organism>
<evidence type="ECO:0000313" key="4">
    <source>
        <dbReference type="Proteomes" id="UP000721415"/>
    </source>
</evidence>
<gene>
    <name evidence="3" type="ORF">HZY91_08555</name>
</gene>
<evidence type="ECO:0000256" key="2">
    <source>
        <dbReference type="SAM" id="SignalP"/>
    </source>
</evidence>
<feature type="coiled-coil region" evidence="1">
    <location>
        <begin position="80"/>
        <end position="114"/>
    </location>
</feature>
<dbReference type="SUPFAM" id="SSF56837">
    <property type="entry name" value="Colicin"/>
    <property type="match status" value="1"/>
</dbReference>
<feature type="signal peptide" evidence="2">
    <location>
        <begin position="1"/>
        <end position="20"/>
    </location>
</feature>
<dbReference type="PROSITE" id="PS51257">
    <property type="entry name" value="PROKAR_LIPOPROTEIN"/>
    <property type="match status" value="1"/>
</dbReference>
<dbReference type="RefSeq" id="WP_197115855.1">
    <property type="nucleotide sequence ID" value="NZ_JACBXQ010000005.1"/>
</dbReference>
<proteinExistence type="predicted"/>
<evidence type="ECO:0000256" key="1">
    <source>
        <dbReference type="SAM" id="Coils"/>
    </source>
</evidence>
<evidence type="ECO:0000313" key="3">
    <source>
        <dbReference type="EMBL" id="MBG9986937.1"/>
    </source>
</evidence>
<dbReference type="EMBL" id="JACBXQ010000005">
    <property type="protein sequence ID" value="MBG9986937.1"/>
    <property type="molecule type" value="Genomic_DNA"/>
</dbReference>
<accession>A0ABS0LSB0</accession>
<name>A0ABS0LSB0_9LACT</name>
<feature type="chain" id="PRO_5045283174" description="DUF5105 domain-containing protein" evidence="2">
    <location>
        <begin position="21"/>
        <end position="163"/>
    </location>
</feature>
<reference evidence="3 4" key="1">
    <citation type="submission" date="2020-07" db="EMBL/GenBank/DDBJ databases">
        <title>Facklamia lactis sp. nov., isolated from raw milk.</title>
        <authorList>
            <person name="Doll E.V."/>
            <person name="Huptas C."/>
            <person name="Staib L."/>
            <person name="Wenning M."/>
            <person name="Scherer S."/>
        </authorList>
    </citation>
    <scope>NUCLEOTIDE SEQUENCE [LARGE SCALE GENOMIC DNA]</scope>
    <source>
        <strain evidence="3 4">DSM 111018</strain>
    </source>
</reference>